<dbReference type="SUPFAM" id="SSF56300">
    <property type="entry name" value="Metallo-dependent phosphatases"/>
    <property type="match status" value="1"/>
</dbReference>
<proteinExistence type="inferred from homology"/>
<evidence type="ECO:0000256" key="1">
    <source>
        <dbReference type="ARBA" id="ARBA00005662"/>
    </source>
</evidence>
<dbReference type="Gene3D" id="3.60.21.10">
    <property type="match status" value="1"/>
</dbReference>
<feature type="region of interest" description="Disordered" evidence="2">
    <location>
        <begin position="13"/>
        <end position="49"/>
    </location>
</feature>
<sequence>MLTALLVSTGCTAVPGARPDTPPDRGDSATRASGVSSDAPYERGTRRHEKPARFTLVAAGDVLPHGPLNDSATQDGTIDYTPLLAGLDPWVRRADLALCHLEAPVAPPGTTPTGYPAFGAPRELIRDLAEQGWDGCSTASNHSMDRGVAGVTATLDALDRAGLGHVGTARDREERAPQRYTLERAGRSLTVAHLSATYGLNGFSVPEGQPWAVDLLDAERVVREATAARRDGAELVVVSMHAGAEYVAEPTDEQRAFARKLAASRKVDLVIGHHAHIPQRLARLDGGPAGSGMWVAYGLGNMISNQSSECCDARTSNGVLLTATVTQPEPGAAARVTGVEWTATTVDRAAGHRLRALVDAIGDPGSGRLSPAELRLRRDAVRDAVGDAAPERTAPPVPTGGEPRLSR</sequence>
<feature type="region of interest" description="Disordered" evidence="2">
    <location>
        <begin position="380"/>
        <end position="407"/>
    </location>
</feature>
<dbReference type="InterPro" id="IPR029052">
    <property type="entry name" value="Metallo-depent_PP-like"/>
</dbReference>
<reference evidence="4 5" key="1">
    <citation type="submission" date="2021-03" db="EMBL/GenBank/DDBJ databases">
        <authorList>
            <person name="Xin L."/>
        </authorList>
    </citation>
    <scope>NUCLEOTIDE SEQUENCE [LARGE SCALE GENOMIC DNA]</scope>
    <source>
        <strain evidence="4 5">XHU 5031</strain>
    </source>
</reference>
<evidence type="ECO:0000259" key="3">
    <source>
        <dbReference type="SMART" id="SM00854"/>
    </source>
</evidence>
<name>A0ABS3I8T2_9MICO</name>
<dbReference type="Pfam" id="PF09587">
    <property type="entry name" value="PGA_cap"/>
    <property type="match status" value="1"/>
</dbReference>
<comment type="similarity">
    <text evidence="1">Belongs to the CapA family.</text>
</comment>
<accession>A0ABS3I8T2</accession>
<dbReference type="PANTHER" id="PTHR33393">
    <property type="entry name" value="POLYGLUTAMINE SYNTHESIS ACCESSORY PROTEIN RV0574C-RELATED"/>
    <property type="match status" value="1"/>
</dbReference>
<evidence type="ECO:0000313" key="5">
    <source>
        <dbReference type="Proteomes" id="UP000664617"/>
    </source>
</evidence>
<dbReference type="EMBL" id="JAFMPK010000042">
    <property type="protein sequence ID" value="MBO0609431.1"/>
    <property type="molecule type" value="Genomic_DNA"/>
</dbReference>
<protein>
    <submittedName>
        <fullName evidence="4">CapA family protein</fullName>
    </submittedName>
</protein>
<organism evidence="4 5">
    <name type="scientific">Myceligenerans salitolerans</name>
    <dbReference type="NCBI Taxonomy" id="1230528"/>
    <lineage>
        <taxon>Bacteria</taxon>
        <taxon>Bacillati</taxon>
        <taxon>Actinomycetota</taxon>
        <taxon>Actinomycetes</taxon>
        <taxon>Micrococcales</taxon>
        <taxon>Promicromonosporaceae</taxon>
        <taxon>Myceligenerans</taxon>
    </lineage>
</organism>
<dbReference type="SMART" id="SM00854">
    <property type="entry name" value="PGA_cap"/>
    <property type="match status" value="1"/>
</dbReference>
<dbReference type="InterPro" id="IPR019079">
    <property type="entry name" value="Capsule_synth_CapA"/>
</dbReference>
<evidence type="ECO:0000256" key="2">
    <source>
        <dbReference type="SAM" id="MobiDB-lite"/>
    </source>
</evidence>
<dbReference type="PANTHER" id="PTHR33393:SF13">
    <property type="entry name" value="PGA BIOSYNTHESIS PROTEIN CAPA"/>
    <property type="match status" value="1"/>
</dbReference>
<dbReference type="InterPro" id="IPR052169">
    <property type="entry name" value="CW_Biosynth-Accessory"/>
</dbReference>
<reference evidence="5" key="2">
    <citation type="submission" date="2023-07" db="EMBL/GenBank/DDBJ databases">
        <title>Myceligenerans salitolerans sp. nov., a halotolerant actinomycete isolated from a salt lake in Xinjiang, China.</title>
        <authorList>
            <person name="Guan T."/>
        </authorList>
    </citation>
    <scope>NUCLEOTIDE SEQUENCE [LARGE SCALE GENOMIC DNA]</scope>
    <source>
        <strain evidence="5">XHU 5031</strain>
    </source>
</reference>
<gene>
    <name evidence="4" type="ORF">J0911_10360</name>
</gene>
<keyword evidence="5" id="KW-1185">Reference proteome</keyword>
<dbReference type="Proteomes" id="UP000664617">
    <property type="component" value="Unassembled WGS sequence"/>
</dbReference>
<dbReference type="CDD" id="cd07381">
    <property type="entry name" value="MPP_CapA"/>
    <property type="match status" value="1"/>
</dbReference>
<comment type="caution">
    <text evidence="4">The sequence shown here is derived from an EMBL/GenBank/DDBJ whole genome shotgun (WGS) entry which is preliminary data.</text>
</comment>
<evidence type="ECO:0000313" key="4">
    <source>
        <dbReference type="EMBL" id="MBO0609431.1"/>
    </source>
</evidence>
<feature type="domain" description="Capsule synthesis protein CapA" evidence="3">
    <location>
        <begin position="55"/>
        <end position="306"/>
    </location>
</feature>